<proteinExistence type="predicted"/>
<dbReference type="OrthoDB" id="1288644at2"/>
<feature type="region of interest" description="Disordered" evidence="1">
    <location>
        <begin position="197"/>
        <end position="224"/>
    </location>
</feature>
<sequence>MKILRLLFICCAGLAMHAQDLAKKIPSNAQVVVTIKGENVLDLMSLEEFSNSKIGTIMGDELKRDTKGEFAAIWDLNLDLTKNFYYYLETKKGVFYNVFLIPFTNTSSINTLMRRERDRIITEGNISYLQEDYDDVVLMWDSTNAVVVIPSDQNKEPYDDYGFYDYEPYIPPAVENSPTGKGAEGVAEEAVAPENYYESDAYKKEQEAREKRGQERRAKRKEAKRALKESTIAYAKKVLTETSATNILQNPAYKKSLGKGKDEMMVWMNDFSEIYKNALPASLMGPSNPYEYLNLEELYSDMAITARLNFEKDQAVLDLDYIMNDLMAKTYKPMYDGKFNKNFLNYFNEDRLLGYMSINLSTQGILEAYPTLMERMFSNVPNTGDTNAETISAAVTSVSRLFSLLIDEEGAAKILRGDMLLLLTDLREKEVTYTDYEYDEDYNYKEVTKTKTETVPDFLFLFTSDEVKMFHNFMKIGVQEGKVTHQNGIYSIPGSSSTPFDIYAMYHDNTVFFGSSKVHLTQIRQGTYISKSSPQLKKDMGKNAMSLYVNGKNIISEIPTEAFPRELQGNLEFLTKNTKDMRINFSKIKGNRMSGEMVLKTPVEGHKNSLQYFLNMIEQLMD</sequence>
<reference evidence="3 4" key="1">
    <citation type="submission" date="2015-09" db="EMBL/GenBank/DDBJ databases">
        <title>Genome sequence of the marine flavobacterium Croceitalea dokdonensis DOKDO 023 that contains proton- and sodium-pumping rhodopsins.</title>
        <authorList>
            <person name="Kwon S.-K."/>
            <person name="Lee H.K."/>
            <person name="Kwak M.-J."/>
            <person name="Kim J.F."/>
        </authorList>
    </citation>
    <scope>NUCLEOTIDE SEQUENCE [LARGE SCALE GENOMIC DNA]</scope>
    <source>
        <strain evidence="3 4">DOKDO 023</strain>
    </source>
</reference>
<keyword evidence="4" id="KW-1185">Reference proteome</keyword>
<organism evidence="3 4">
    <name type="scientific">Croceitalea dokdonensis DOKDO 023</name>
    <dbReference type="NCBI Taxonomy" id="1300341"/>
    <lineage>
        <taxon>Bacteria</taxon>
        <taxon>Pseudomonadati</taxon>
        <taxon>Bacteroidota</taxon>
        <taxon>Flavobacteriia</taxon>
        <taxon>Flavobacteriales</taxon>
        <taxon>Flavobacteriaceae</taxon>
        <taxon>Croceitalea</taxon>
    </lineage>
</organism>
<evidence type="ECO:0000256" key="2">
    <source>
        <dbReference type="SAM" id="SignalP"/>
    </source>
</evidence>
<dbReference type="AlphaFoldDB" id="A0A0P7APJ7"/>
<evidence type="ECO:0000313" key="4">
    <source>
        <dbReference type="Proteomes" id="UP000050280"/>
    </source>
</evidence>
<name>A0A0P7APJ7_9FLAO</name>
<protein>
    <recommendedName>
        <fullName evidence="5">DUF4836 family protein</fullName>
    </recommendedName>
</protein>
<accession>A0A0P7APJ7</accession>
<dbReference type="STRING" id="1300341.I595_2824"/>
<dbReference type="Proteomes" id="UP000050280">
    <property type="component" value="Unassembled WGS sequence"/>
</dbReference>
<dbReference type="EMBL" id="LDJX01000006">
    <property type="protein sequence ID" value="KPM30847.1"/>
    <property type="molecule type" value="Genomic_DNA"/>
</dbReference>
<evidence type="ECO:0000256" key="1">
    <source>
        <dbReference type="SAM" id="MobiDB-lite"/>
    </source>
</evidence>
<dbReference type="RefSeq" id="WP_157449744.1">
    <property type="nucleotide sequence ID" value="NZ_LDJX01000006.1"/>
</dbReference>
<comment type="caution">
    <text evidence="3">The sequence shown here is derived from an EMBL/GenBank/DDBJ whole genome shotgun (WGS) entry which is preliminary data.</text>
</comment>
<gene>
    <name evidence="3" type="ORF">I595_2824</name>
</gene>
<evidence type="ECO:0008006" key="5">
    <source>
        <dbReference type="Google" id="ProtNLM"/>
    </source>
</evidence>
<feature type="compositionally biased region" description="Basic and acidic residues" evidence="1">
    <location>
        <begin position="200"/>
        <end position="216"/>
    </location>
</feature>
<feature type="signal peptide" evidence="2">
    <location>
        <begin position="1"/>
        <end position="18"/>
    </location>
</feature>
<evidence type="ECO:0000313" key="3">
    <source>
        <dbReference type="EMBL" id="KPM30847.1"/>
    </source>
</evidence>
<keyword evidence="2" id="KW-0732">Signal</keyword>
<feature type="chain" id="PRO_5006134957" description="DUF4836 family protein" evidence="2">
    <location>
        <begin position="19"/>
        <end position="622"/>
    </location>
</feature>